<proteinExistence type="predicted"/>
<comment type="caution">
    <text evidence="1">The sequence shown here is derived from an EMBL/GenBank/DDBJ whole genome shotgun (WGS) entry which is preliminary data.</text>
</comment>
<keyword evidence="2" id="KW-1185">Reference proteome</keyword>
<name>A0A2T7A4J1_TUBBO</name>
<protein>
    <submittedName>
        <fullName evidence="1">Uncharacterized protein</fullName>
    </submittedName>
</protein>
<dbReference type="AlphaFoldDB" id="A0A2T7A4J1"/>
<accession>A0A2T7A4J1</accession>
<dbReference type="Proteomes" id="UP000244722">
    <property type="component" value="Unassembled WGS sequence"/>
</dbReference>
<evidence type="ECO:0000313" key="2">
    <source>
        <dbReference type="Proteomes" id="UP000244722"/>
    </source>
</evidence>
<sequence>MIFHQAQPIPFPLISIIYVVPRASTRASTPHSASFLHPLVLNHKPQEDNLIIQTSLHYHPAKLPLLFASQLLSPIDEFPLMGSHFRPRSYRSAVGV</sequence>
<dbReference type="EMBL" id="NESQ01000024">
    <property type="protein sequence ID" value="PUU82667.1"/>
    <property type="molecule type" value="Genomic_DNA"/>
</dbReference>
<reference evidence="1 2" key="1">
    <citation type="submission" date="2017-04" db="EMBL/GenBank/DDBJ databases">
        <title>Draft genome sequence of Tuber borchii Vittad., a whitish edible truffle.</title>
        <authorList>
            <consortium name="DOE Joint Genome Institute"/>
            <person name="Murat C."/>
            <person name="Kuo A."/>
            <person name="Barry K.W."/>
            <person name="Clum A."/>
            <person name="Dockter R.B."/>
            <person name="Fauchery L."/>
            <person name="Iotti M."/>
            <person name="Kohler A."/>
            <person name="Labutti K."/>
            <person name="Lindquist E.A."/>
            <person name="Lipzen A."/>
            <person name="Ohm R.A."/>
            <person name="Wang M."/>
            <person name="Grigoriev I.V."/>
            <person name="Zambonelli A."/>
            <person name="Martin F.M."/>
        </authorList>
    </citation>
    <scope>NUCLEOTIDE SEQUENCE [LARGE SCALE GENOMIC DNA]</scope>
    <source>
        <strain evidence="1 2">Tbo3840</strain>
    </source>
</reference>
<organism evidence="1 2">
    <name type="scientific">Tuber borchii</name>
    <name type="common">White truffle</name>
    <dbReference type="NCBI Taxonomy" id="42251"/>
    <lineage>
        <taxon>Eukaryota</taxon>
        <taxon>Fungi</taxon>
        <taxon>Dikarya</taxon>
        <taxon>Ascomycota</taxon>
        <taxon>Pezizomycotina</taxon>
        <taxon>Pezizomycetes</taxon>
        <taxon>Pezizales</taxon>
        <taxon>Tuberaceae</taxon>
        <taxon>Tuber</taxon>
    </lineage>
</organism>
<evidence type="ECO:0000313" key="1">
    <source>
        <dbReference type="EMBL" id="PUU82667.1"/>
    </source>
</evidence>
<gene>
    <name evidence="1" type="ORF">B9Z19DRAFT_363029</name>
</gene>